<proteinExistence type="predicted"/>
<dbReference type="Proteomes" id="UP000026960">
    <property type="component" value="Chromosome 6"/>
</dbReference>
<keyword evidence="4" id="KW-1185">Reference proteome</keyword>
<sequence>MALQCSAAAPSPPLPWLTLLDGTFLSISDGEIHRLPLSDDASYHCSIDNWVFLSHDDGGFSLMNPFAKATLQLPKLDTIWCHHLWYAAPKFPLFYKLAVPSPLDFSATSLVVALIMNRSHQKALCICQPPVATESFRVEGSTMEGMQDLTFLDGKLYVLNNFNKLFILEIDESHIGNPKISSIECIIDSQDDSTTEPQSFPEDYLIMLRYYLVESGGGLLMVTRYVGIVLPLAEPNSFKHSRTLSFKVFEADLTTGSRMWRRVTSLGGQALFVGTHCSKSLPAAECGVPQEDCIYFMCDYWRPYAGDPLCDSGVYNMRNGVITRRCCRMPQRRGCILQAGEILHGSSLLMLLPSPPPARWPHSARLERKLLPPPLPWIFLPDGAFLTLPDGAAHRRLVIPGDVAHLVPTGSGLLLAHNDGMFSLMNPSSSATTPLPDLAAVFHGEIKCKYPDTAFQLGQRRITPIIKAVVSEHFIAFYFNSSKVIITSGQPHTVVKWSPPDSSYILDIALFQGKLYCLTFDIENCQEELYILEVGDEEPMVSDVKCIHSTPRDVGDEDEAWFNPHSTDRYTFHRYLVADGDRLLMVARWINLNLPPMLPRDSSIKRTRRFDVFEAVDLSSEHGRWIKVDTLMGHSLFVSESCSESLTAGAEEDCIYFMNDGITNRIPKDPLSDSGVYNMRDGMVAPLMPETAVTEHLAAHDGVSMVQSHNEQLYDFLLREKPQFPNLAGDRRLSRPRRRRLPPAMHLSPQLGETMPSKKRKVELHADDQPPPTQAIMATPEPCSGRPWPDLPSELLGLVLLRLPSHADRVRLRAVCRPWRSSARVELDLLPPPLPWLLLRGGAFITLPDGAAHRLPAVPSDATHLASTGSGLLIVHGDGMLSLMNPSSLATTPLAALAAVLPKFISSIVDIASFQGKLYYLTSDVRKRQEELYIFGVDNAKQIGIRCISSTLKDIGEESWFDPCSTERYVTEQYLVASNDRLLMVRRWINLPLIYPSDSGIVKRTRRFEVFEAADLSSGCGRWIKVDTLMGHALFVSKGCSKSLSAGAEEDCIYFMHEDIKNGKPEDPFLDSGVYNMRDGTVAPLLTETVVAEPLAACAMATAQSSAWSDLRPELLDIVLHRLHSLADRIRFRAVCRPWRHIALAQPLPPLMPWLALGNGDFPMVKSTAWMFRTMLVAMVPVTIGSLSCTTMVSAP</sequence>
<protein>
    <recommendedName>
        <fullName evidence="2">Ig-like domain-containing protein</fullName>
    </recommendedName>
</protein>
<feature type="domain" description="Ig-like" evidence="2">
    <location>
        <begin position="1"/>
        <end position="49"/>
    </location>
</feature>
<feature type="region of interest" description="Disordered" evidence="1">
    <location>
        <begin position="727"/>
        <end position="773"/>
    </location>
</feature>
<dbReference type="InterPro" id="IPR005174">
    <property type="entry name" value="KIB1-4_b-propeller"/>
</dbReference>
<accession>A0A0D3GCU8</accession>
<dbReference type="InterPro" id="IPR036047">
    <property type="entry name" value="F-box-like_dom_sf"/>
</dbReference>
<evidence type="ECO:0000313" key="4">
    <source>
        <dbReference type="Proteomes" id="UP000026960"/>
    </source>
</evidence>
<dbReference type="Pfam" id="PF03478">
    <property type="entry name" value="Beta-prop_KIB1-4"/>
    <property type="match status" value="3"/>
</dbReference>
<dbReference type="PaxDb" id="65489-OBART06G03220.2"/>
<dbReference type="InterPro" id="IPR001810">
    <property type="entry name" value="F-box_dom"/>
</dbReference>
<dbReference type="AlphaFoldDB" id="A0A0D3GCU8"/>
<reference evidence="3" key="1">
    <citation type="journal article" date="2009" name="Rice">
        <title>De Novo Next Generation Sequencing of Plant Genomes.</title>
        <authorList>
            <person name="Rounsley S."/>
            <person name="Marri P.R."/>
            <person name="Yu Y."/>
            <person name="He R."/>
            <person name="Sisneros N."/>
            <person name="Goicoechea J.L."/>
            <person name="Lee S.J."/>
            <person name="Angelova A."/>
            <person name="Kudrna D."/>
            <person name="Luo M."/>
            <person name="Affourtit J."/>
            <person name="Desany B."/>
            <person name="Knight J."/>
            <person name="Niazi F."/>
            <person name="Egholm M."/>
            <person name="Wing R.A."/>
        </authorList>
    </citation>
    <scope>NUCLEOTIDE SEQUENCE [LARGE SCALE GENOMIC DNA]</scope>
    <source>
        <strain evidence="3">cv. IRGC 105608</strain>
    </source>
</reference>
<evidence type="ECO:0000259" key="2">
    <source>
        <dbReference type="PROSITE" id="PS50835"/>
    </source>
</evidence>
<evidence type="ECO:0000256" key="1">
    <source>
        <dbReference type="SAM" id="MobiDB-lite"/>
    </source>
</evidence>
<dbReference type="SMART" id="SM00256">
    <property type="entry name" value="FBOX"/>
    <property type="match status" value="2"/>
</dbReference>
<dbReference type="SUPFAM" id="SSF81383">
    <property type="entry name" value="F-box domain"/>
    <property type="match status" value="2"/>
</dbReference>
<dbReference type="Gramene" id="OBART06G03220.2">
    <property type="protein sequence ID" value="OBART06G03220.2"/>
    <property type="gene ID" value="OBART06G03220"/>
</dbReference>
<dbReference type="InterPro" id="IPR007110">
    <property type="entry name" value="Ig-like_dom"/>
</dbReference>
<dbReference type="PANTHER" id="PTHR33110">
    <property type="entry name" value="F-BOX/KELCH-REPEAT PROTEIN-RELATED"/>
    <property type="match status" value="1"/>
</dbReference>
<dbReference type="Gene3D" id="1.20.1280.50">
    <property type="match status" value="2"/>
</dbReference>
<dbReference type="PROSITE" id="PS50835">
    <property type="entry name" value="IG_LIKE"/>
    <property type="match status" value="1"/>
</dbReference>
<name>A0A0D3GCU8_9ORYZ</name>
<organism evidence="3">
    <name type="scientific">Oryza barthii</name>
    <dbReference type="NCBI Taxonomy" id="65489"/>
    <lineage>
        <taxon>Eukaryota</taxon>
        <taxon>Viridiplantae</taxon>
        <taxon>Streptophyta</taxon>
        <taxon>Embryophyta</taxon>
        <taxon>Tracheophyta</taxon>
        <taxon>Spermatophyta</taxon>
        <taxon>Magnoliopsida</taxon>
        <taxon>Liliopsida</taxon>
        <taxon>Poales</taxon>
        <taxon>Poaceae</taxon>
        <taxon>BOP clade</taxon>
        <taxon>Oryzoideae</taxon>
        <taxon>Oryzeae</taxon>
        <taxon>Oryzinae</taxon>
        <taxon>Oryza</taxon>
    </lineage>
</organism>
<dbReference type="PANTHER" id="PTHR33110:SF36">
    <property type="entry name" value="OS06G0148600 PROTEIN"/>
    <property type="match status" value="1"/>
</dbReference>
<dbReference type="EnsemblPlants" id="OBART06G03220.2">
    <property type="protein sequence ID" value="OBART06G03220.2"/>
    <property type="gene ID" value="OBART06G03220"/>
</dbReference>
<evidence type="ECO:0000313" key="3">
    <source>
        <dbReference type="EnsemblPlants" id="OBART06G03220.2"/>
    </source>
</evidence>
<reference evidence="3" key="2">
    <citation type="submission" date="2015-03" db="UniProtKB">
        <authorList>
            <consortium name="EnsemblPlants"/>
        </authorList>
    </citation>
    <scope>IDENTIFICATION</scope>
</reference>
<dbReference type="eggNOG" id="ENOG502R466">
    <property type="taxonomic scope" value="Eukaryota"/>
</dbReference>
<dbReference type="Pfam" id="PF12937">
    <property type="entry name" value="F-box-like"/>
    <property type="match status" value="1"/>
</dbReference>